<dbReference type="EMBL" id="OX459951">
    <property type="protein sequence ID" value="CAI9156726.1"/>
    <property type="molecule type" value="Genomic_DNA"/>
</dbReference>
<proteinExistence type="predicted"/>
<evidence type="ECO:0000256" key="1">
    <source>
        <dbReference type="SAM" id="MobiDB-lite"/>
    </source>
</evidence>
<evidence type="ECO:0000313" key="2">
    <source>
        <dbReference type="EMBL" id="CAI9156726.1"/>
    </source>
</evidence>
<feature type="compositionally biased region" description="Polar residues" evidence="1">
    <location>
        <begin position="24"/>
        <end position="37"/>
    </location>
</feature>
<protein>
    <submittedName>
        <fullName evidence="2">Uncharacterized protein</fullName>
    </submittedName>
</protein>
<accession>A0ABN8Y8D7</accession>
<evidence type="ECO:0000313" key="3">
    <source>
        <dbReference type="Proteomes" id="UP001176941"/>
    </source>
</evidence>
<feature type="compositionally biased region" description="Polar residues" evidence="1">
    <location>
        <begin position="62"/>
        <end position="76"/>
    </location>
</feature>
<feature type="region of interest" description="Disordered" evidence="1">
    <location>
        <begin position="1"/>
        <end position="40"/>
    </location>
</feature>
<gene>
    <name evidence="2" type="ORF">MRATA1EN1_LOCUS5688</name>
</gene>
<name>A0ABN8Y8D7_RANTA</name>
<feature type="region of interest" description="Disordered" evidence="1">
    <location>
        <begin position="59"/>
        <end position="103"/>
    </location>
</feature>
<keyword evidence="3" id="KW-1185">Reference proteome</keyword>
<sequence length="116" mass="12623">MSDPLSVQLPMGLSTGPECASHPVSLSRSGFAQNNRRANAGGRVLHKKSHPHLFVQPLHTKLLQSPPGNCSSSSGYQRPERKDRSSARGHSPAPGRQYDLLSDAAEQEIPSHFIFK</sequence>
<reference evidence="2" key="1">
    <citation type="submission" date="2023-04" db="EMBL/GenBank/DDBJ databases">
        <authorList>
            <consortium name="ELIXIR-Norway"/>
        </authorList>
    </citation>
    <scope>NUCLEOTIDE SEQUENCE [LARGE SCALE GENOMIC DNA]</scope>
</reference>
<organism evidence="2 3">
    <name type="scientific">Rangifer tarandus platyrhynchus</name>
    <name type="common">Svalbard reindeer</name>
    <dbReference type="NCBI Taxonomy" id="3082113"/>
    <lineage>
        <taxon>Eukaryota</taxon>
        <taxon>Metazoa</taxon>
        <taxon>Chordata</taxon>
        <taxon>Craniata</taxon>
        <taxon>Vertebrata</taxon>
        <taxon>Euteleostomi</taxon>
        <taxon>Mammalia</taxon>
        <taxon>Eutheria</taxon>
        <taxon>Laurasiatheria</taxon>
        <taxon>Artiodactyla</taxon>
        <taxon>Ruminantia</taxon>
        <taxon>Pecora</taxon>
        <taxon>Cervidae</taxon>
        <taxon>Odocoileinae</taxon>
        <taxon>Rangifer</taxon>
    </lineage>
</organism>
<dbReference type="Proteomes" id="UP001176941">
    <property type="component" value="Chromosome 15"/>
</dbReference>